<reference evidence="1 3" key="1">
    <citation type="journal article" date="2008" name="Science">
        <title>The Physcomitrella genome reveals evolutionary insights into the conquest of land by plants.</title>
        <authorList>
            <person name="Rensing S."/>
            <person name="Lang D."/>
            <person name="Zimmer A."/>
            <person name="Terry A."/>
            <person name="Salamov A."/>
            <person name="Shapiro H."/>
            <person name="Nishiyama T."/>
            <person name="Perroud P.-F."/>
            <person name="Lindquist E."/>
            <person name="Kamisugi Y."/>
            <person name="Tanahashi T."/>
            <person name="Sakakibara K."/>
            <person name="Fujita T."/>
            <person name="Oishi K."/>
            <person name="Shin-I T."/>
            <person name="Kuroki Y."/>
            <person name="Toyoda A."/>
            <person name="Suzuki Y."/>
            <person name="Hashimoto A."/>
            <person name="Yamaguchi K."/>
            <person name="Sugano A."/>
            <person name="Kohara Y."/>
            <person name="Fujiyama A."/>
            <person name="Anterola A."/>
            <person name="Aoki S."/>
            <person name="Ashton N."/>
            <person name="Barbazuk W.B."/>
            <person name="Barker E."/>
            <person name="Bennetzen J."/>
            <person name="Bezanilla M."/>
            <person name="Blankenship R."/>
            <person name="Cho S.H."/>
            <person name="Dutcher S."/>
            <person name="Estelle M."/>
            <person name="Fawcett J.A."/>
            <person name="Gundlach H."/>
            <person name="Hanada K."/>
            <person name="Heyl A."/>
            <person name="Hicks K.A."/>
            <person name="Hugh J."/>
            <person name="Lohr M."/>
            <person name="Mayer K."/>
            <person name="Melkozernov A."/>
            <person name="Murata T."/>
            <person name="Nelson D."/>
            <person name="Pils B."/>
            <person name="Prigge M."/>
            <person name="Reiss B."/>
            <person name="Renner T."/>
            <person name="Rombauts S."/>
            <person name="Rushton P."/>
            <person name="Sanderfoot A."/>
            <person name="Schween G."/>
            <person name="Shiu S.-H."/>
            <person name="Stueber K."/>
            <person name="Theodoulou F.L."/>
            <person name="Tu H."/>
            <person name="Van de Peer Y."/>
            <person name="Verrier P.J."/>
            <person name="Waters E."/>
            <person name="Wood A."/>
            <person name="Yang L."/>
            <person name="Cove D."/>
            <person name="Cuming A."/>
            <person name="Hasebe M."/>
            <person name="Lucas S."/>
            <person name="Mishler D.B."/>
            <person name="Reski R."/>
            <person name="Grigoriev I."/>
            <person name="Quatrano R.S."/>
            <person name="Boore J.L."/>
        </authorList>
    </citation>
    <scope>NUCLEOTIDE SEQUENCE [LARGE SCALE GENOMIC DNA]</scope>
    <source>
        <strain evidence="2 3">cv. Gransden 2004</strain>
    </source>
</reference>
<dbReference type="EnsemblPlants" id="Pp3c20_23890V3.1">
    <property type="protein sequence ID" value="Pp3c20_23890V3.1"/>
    <property type="gene ID" value="Pp3c20_23890"/>
</dbReference>
<evidence type="ECO:0000313" key="3">
    <source>
        <dbReference type="Proteomes" id="UP000006727"/>
    </source>
</evidence>
<protein>
    <submittedName>
        <fullName evidence="1 2">Uncharacterized protein</fullName>
    </submittedName>
</protein>
<keyword evidence="3" id="KW-1185">Reference proteome</keyword>
<dbReference type="AlphaFoldDB" id="A0A2K1IWC3"/>
<proteinExistence type="predicted"/>
<organism evidence="1">
    <name type="scientific">Physcomitrium patens</name>
    <name type="common">Spreading-leaved earth moss</name>
    <name type="synonym">Physcomitrella patens</name>
    <dbReference type="NCBI Taxonomy" id="3218"/>
    <lineage>
        <taxon>Eukaryota</taxon>
        <taxon>Viridiplantae</taxon>
        <taxon>Streptophyta</taxon>
        <taxon>Embryophyta</taxon>
        <taxon>Bryophyta</taxon>
        <taxon>Bryophytina</taxon>
        <taxon>Bryopsida</taxon>
        <taxon>Funariidae</taxon>
        <taxon>Funariales</taxon>
        <taxon>Funariaceae</taxon>
        <taxon>Physcomitrium</taxon>
    </lineage>
</organism>
<name>A0A2K1IWC3_PHYPA</name>
<accession>A0A2K1IWC3</accession>
<dbReference type="EMBL" id="ABEU02000020">
    <property type="protein sequence ID" value="PNR33582.1"/>
    <property type="molecule type" value="Genomic_DNA"/>
</dbReference>
<dbReference type="InParanoid" id="A0A2K1IWC3"/>
<sequence length="138" mass="14843">MTLWTLHPPTRSMPLTPSRSAWGLASALQSSGVISKLLVDEMNGRVMMASLNGSISIFGIEALNLLSNPPTQQLWVGGSGAPSFVSVAQCSWPEMGGSKYLDIDFILRSEERDATLEAQNGNIAMFSVILKFLGSIVQ</sequence>
<evidence type="ECO:0000313" key="1">
    <source>
        <dbReference type="EMBL" id="PNR33582.1"/>
    </source>
</evidence>
<gene>
    <name evidence="1" type="ORF">PHYPA_025526</name>
</gene>
<dbReference type="Proteomes" id="UP000006727">
    <property type="component" value="Chromosome 20"/>
</dbReference>
<reference evidence="1 3" key="2">
    <citation type="journal article" date="2018" name="Plant J.">
        <title>The Physcomitrella patens chromosome-scale assembly reveals moss genome structure and evolution.</title>
        <authorList>
            <person name="Lang D."/>
            <person name="Ullrich K.K."/>
            <person name="Murat F."/>
            <person name="Fuchs J."/>
            <person name="Jenkins J."/>
            <person name="Haas F.B."/>
            <person name="Piednoel M."/>
            <person name="Gundlach H."/>
            <person name="Van Bel M."/>
            <person name="Meyberg R."/>
            <person name="Vives C."/>
            <person name="Morata J."/>
            <person name="Symeonidi A."/>
            <person name="Hiss M."/>
            <person name="Muchero W."/>
            <person name="Kamisugi Y."/>
            <person name="Saleh O."/>
            <person name="Blanc G."/>
            <person name="Decker E.L."/>
            <person name="van Gessel N."/>
            <person name="Grimwood J."/>
            <person name="Hayes R.D."/>
            <person name="Graham S.W."/>
            <person name="Gunter L.E."/>
            <person name="McDaniel S.F."/>
            <person name="Hoernstein S.N.W."/>
            <person name="Larsson A."/>
            <person name="Li F.W."/>
            <person name="Perroud P.F."/>
            <person name="Phillips J."/>
            <person name="Ranjan P."/>
            <person name="Rokshar D.S."/>
            <person name="Rothfels C.J."/>
            <person name="Schneider L."/>
            <person name="Shu S."/>
            <person name="Stevenson D.W."/>
            <person name="Thummler F."/>
            <person name="Tillich M."/>
            <person name="Villarreal Aguilar J.C."/>
            <person name="Widiez T."/>
            <person name="Wong G.K."/>
            <person name="Wymore A."/>
            <person name="Zhang Y."/>
            <person name="Zimmer A.D."/>
            <person name="Quatrano R.S."/>
            <person name="Mayer K.F.X."/>
            <person name="Goodstein D."/>
            <person name="Casacuberta J.M."/>
            <person name="Vandepoele K."/>
            <person name="Reski R."/>
            <person name="Cuming A.C."/>
            <person name="Tuskan G.A."/>
            <person name="Maumus F."/>
            <person name="Salse J."/>
            <person name="Schmutz J."/>
            <person name="Rensing S.A."/>
        </authorList>
    </citation>
    <scope>NUCLEOTIDE SEQUENCE [LARGE SCALE GENOMIC DNA]</scope>
    <source>
        <strain evidence="2 3">cv. Gransden 2004</strain>
    </source>
</reference>
<evidence type="ECO:0000313" key="2">
    <source>
        <dbReference type="EnsemblPlants" id="Pp3c20_23890V3.1"/>
    </source>
</evidence>
<dbReference type="Gramene" id="Pp3c20_23890V3.1">
    <property type="protein sequence ID" value="Pp3c20_23890V3.1"/>
    <property type="gene ID" value="Pp3c20_23890"/>
</dbReference>
<reference evidence="2" key="3">
    <citation type="submission" date="2020-12" db="UniProtKB">
        <authorList>
            <consortium name="EnsemblPlants"/>
        </authorList>
    </citation>
    <scope>IDENTIFICATION</scope>
</reference>